<evidence type="ECO:0000259" key="1">
    <source>
        <dbReference type="Pfam" id="PF06054"/>
    </source>
</evidence>
<dbReference type="OrthoDB" id="8012056at2"/>
<dbReference type="EMBL" id="PVTP01000010">
    <property type="protein sequence ID" value="PRY76038.1"/>
    <property type="molecule type" value="Genomic_DNA"/>
</dbReference>
<accession>A0A2T0VW98</accession>
<dbReference type="Proteomes" id="UP000238007">
    <property type="component" value="Unassembled WGS sequence"/>
</dbReference>
<evidence type="ECO:0000313" key="3">
    <source>
        <dbReference type="Proteomes" id="UP000238007"/>
    </source>
</evidence>
<feature type="domain" description="Competence protein CoiA nuclease-like" evidence="1">
    <location>
        <begin position="70"/>
        <end position="176"/>
    </location>
</feature>
<evidence type="ECO:0000313" key="2">
    <source>
        <dbReference type="EMBL" id="PRY76038.1"/>
    </source>
</evidence>
<sequence>MGQIAYRADTGEIVEAFSVSDLEWDALCNAQTGTVLMPRSKWPAVPKTSSRGLRFFAHNVGFSGNPPKPESYAHTRLKIDILKAARSLGYTADLEVAGSTPDGNQWIADVLVTLPNGNKTAFEVQLSSQHLNDFRLRTKRYRESSVKCCWIISEEPVGNHLRKAIFNENFEYNQAHIELQVDDEDLLTFGVTLKDKSTYPDSCPTLRFGRGQEIRRMSLQDAIDGFLKGCPIWRRPTWYWQAN</sequence>
<organism evidence="2 3">
    <name type="scientific">Yoonia maritima</name>
    <dbReference type="NCBI Taxonomy" id="1435347"/>
    <lineage>
        <taxon>Bacteria</taxon>
        <taxon>Pseudomonadati</taxon>
        <taxon>Pseudomonadota</taxon>
        <taxon>Alphaproteobacteria</taxon>
        <taxon>Rhodobacterales</taxon>
        <taxon>Paracoccaceae</taxon>
        <taxon>Yoonia</taxon>
    </lineage>
</organism>
<dbReference type="RefSeq" id="WP_106358601.1">
    <property type="nucleotide sequence ID" value="NZ_PVTP01000010.1"/>
</dbReference>
<reference evidence="2 3" key="1">
    <citation type="submission" date="2018-03" db="EMBL/GenBank/DDBJ databases">
        <title>Genomic Encyclopedia of Archaeal and Bacterial Type Strains, Phase II (KMG-II): from individual species to whole genera.</title>
        <authorList>
            <person name="Goeker M."/>
        </authorList>
    </citation>
    <scope>NUCLEOTIDE SEQUENCE [LARGE SCALE GENOMIC DNA]</scope>
    <source>
        <strain evidence="2 3">DSM 101533</strain>
    </source>
</reference>
<proteinExistence type="predicted"/>
<dbReference type="Pfam" id="PF06054">
    <property type="entry name" value="CoiA_nuc"/>
    <property type="match status" value="1"/>
</dbReference>
<dbReference type="AlphaFoldDB" id="A0A2T0VW98"/>
<name>A0A2T0VW98_9RHOB</name>
<protein>
    <recommendedName>
        <fullName evidence="1">Competence protein CoiA nuclease-like domain-containing protein</fullName>
    </recommendedName>
</protein>
<gene>
    <name evidence="2" type="ORF">CLV80_110124</name>
</gene>
<keyword evidence="3" id="KW-1185">Reference proteome</keyword>
<comment type="caution">
    <text evidence="2">The sequence shown here is derived from an EMBL/GenBank/DDBJ whole genome shotgun (WGS) entry which is preliminary data.</text>
</comment>
<dbReference type="InterPro" id="IPR010330">
    <property type="entry name" value="CoiA_nuc"/>
</dbReference>